<reference evidence="2 3" key="1">
    <citation type="submission" date="2015-04" db="EMBL/GenBank/DDBJ databases">
        <authorList>
            <person name="Syromyatnikov M.Y."/>
            <person name="Popov V.N."/>
        </authorList>
    </citation>
    <scope>NUCLEOTIDE SEQUENCE [LARGE SCALE GENOMIC DNA]</scope>
</reference>
<keyword evidence="1" id="KW-0732">Signal</keyword>
<sequence length="55" mass="6259">MFSMSILIISTFVLSNALVLECEYKVQDFWMASNLYHCANARIIFVGDPNNVTEV</sequence>
<accession>A0A1J1HRR3</accession>
<proteinExistence type="predicted"/>
<feature type="signal peptide" evidence="1">
    <location>
        <begin position="1"/>
        <end position="17"/>
    </location>
</feature>
<organism evidence="2 3">
    <name type="scientific">Clunio marinus</name>
    <dbReference type="NCBI Taxonomy" id="568069"/>
    <lineage>
        <taxon>Eukaryota</taxon>
        <taxon>Metazoa</taxon>
        <taxon>Ecdysozoa</taxon>
        <taxon>Arthropoda</taxon>
        <taxon>Hexapoda</taxon>
        <taxon>Insecta</taxon>
        <taxon>Pterygota</taxon>
        <taxon>Neoptera</taxon>
        <taxon>Endopterygota</taxon>
        <taxon>Diptera</taxon>
        <taxon>Nematocera</taxon>
        <taxon>Chironomoidea</taxon>
        <taxon>Chironomidae</taxon>
        <taxon>Clunio</taxon>
    </lineage>
</organism>
<feature type="chain" id="PRO_5012272432" evidence="1">
    <location>
        <begin position="18"/>
        <end position="55"/>
    </location>
</feature>
<keyword evidence="3" id="KW-1185">Reference proteome</keyword>
<evidence type="ECO:0000256" key="1">
    <source>
        <dbReference type="SAM" id="SignalP"/>
    </source>
</evidence>
<dbReference type="OrthoDB" id="7799926at2759"/>
<feature type="non-terminal residue" evidence="2">
    <location>
        <position position="55"/>
    </location>
</feature>
<dbReference type="AlphaFoldDB" id="A0A1J1HRR3"/>
<dbReference type="Proteomes" id="UP000183832">
    <property type="component" value="Unassembled WGS sequence"/>
</dbReference>
<name>A0A1J1HRR3_9DIPT</name>
<evidence type="ECO:0000313" key="3">
    <source>
        <dbReference type="Proteomes" id="UP000183832"/>
    </source>
</evidence>
<gene>
    <name evidence="2" type="ORF">CLUMA_CG002589</name>
</gene>
<evidence type="ECO:0000313" key="2">
    <source>
        <dbReference type="EMBL" id="CRK88881.1"/>
    </source>
</evidence>
<protein>
    <submittedName>
        <fullName evidence="2">CLUMA_CG002589, isoform A</fullName>
    </submittedName>
</protein>
<dbReference type="EMBL" id="CVRI01000010">
    <property type="protein sequence ID" value="CRK88881.1"/>
    <property type="molecule type" value="Genomic_DNA"/>
</dbReference>